<proteinExistence type="predicted"/>
<feature type="region of interest" description="Disordered" evidence="1">
    <location>
        <begin position="1"/>
        <end position="46"/>
    </location>
</feature>
<feature type="non-terminal residue" evidence="2">
    <location>
        <position position="1"/>
    </location>
</feature>
<feature type="compositionally biased region" description="Gly residues" evidence="1">
    <location>
        <begin position="28"/>
        <end position="44"/>
    </location>
</feature>
<protein>
    <submittedName>
        <fullName evidence="2">Uncharacterized protein</fullName>
    </submittedName>
</protein>
<accession>O50225</accession>
<dbReference type="AlphaFoldDB" id="O50225"/>
<dbReference type="PIR" id="T45500">
    <property type="entry name" value="T45500"/>
</dbReference>
<name>O50225_ACIFI</name>
<reference evidence="2" key="1">
    <citation type="submission" date="1997-10" db="EMBL/GenBank/DDBJ databases">
        <title>Sequence of T. ferrooxidans transposon Tn5468 and adjacent chromosomal region.</title>
        <authorList>
            <person name="Sarnovsky R.J."/>
            <person name="Craig N.L."/>
            <person name="Oppon J.C."/>
            <person name="Rawlings D.E."/>
        </authorList>
    </citation>
    <scope>NUCLEOTIDE SEQUENCE</scope>
    <source>
        <strain evidence="2">ATCC 33020</strain>
    </source>
</reference>
<evidence type="ECO:0000313" key="2">
    <source>
        <dbReference type="EMBL" id="AAC21668.1"/>
    </source>
</evidence>
<dbReference type="EMBL" id="AF032884">
    <property type="protein sequence ID" value="AAC21668.1"/>
    <property type="molecule type" value="Genomic_DNA"/>
</dbReference>
<sequence length="102" mass="11019">ASGLPHGSRPFRTGESGHGGRIFHTLSGTGGGAGGGAAARGAGGDRWHRRPGQGWLRWNAQKRSPSPCAYCCRRIRFWFRCWRSAVFIAASVLLPSGKRWLG</sequence>
<evidence type="ECO:0000256" key="1">
    <source>
        <dbReference type="SAM" id="MobiDB-lite"/>
    </source>
</evidence>
<organism evidence="2">
    <name type="scientific">Acidithiobacillus ferridurans</name>
    <dbReference type="NCBI Taxonomy" id="1232575"/>
    <lineage>
        <taxon>Bacteria</taxon>
        <taxon>Pseudomonadati</taxon>
        <taxon>Pseudomonadota</taxon>
        <taxon>Acidithiobacillia</taxon>
        <taxon>Acidithiobacillales</taxon>
        <taxon>Acidithiobacillaceae</taxon>
        <taxon>Acidithiobacillus</taxon>
    </lineage>
</organism>